<protein>
    <recommendedName>
        <fullName evidence="4">Lipoprotein</fullName>
    </recommendedName>
</protein>
<keyword evidence="3" id="KW-1185">Reference proteome</keyword>
<organism evidence="2 3">
    <name type="scientific">Amycolatopsis iheyensis</name>
    <dbReference type="NCBI Taxonomy" id="2945988"/>
    <lineage>
        <taxon>Bacteria</taxon>
        <taxon>Bacillati</taxon>
        <taxon>Actinomycetota</taxon>
        <taxon>Actinomycetes</taxon>
        <taxon>Pseudonocardiales</taxon>
        <taxon>Pseudonocardiaceae</taxon>
        <taxon>Amycolatopsis</taxon>
    </lineage>
</organism>
<reference evidence="2" key="1">
    <citation type="submission" date="2022-06" db="EMBL/GenBank/DDBJ databases">
        <title>Amycolatopsis iheyaensis sp. nov., a new species of the genus Amycolatopsis isolated from soil in Iheya island, Japan.</title>
        <authorList>
            <person name="Ngamcharungchit C."/>
            <person name="Kanto H."/>
            <person name="Take A."/>
            <person name="Intra B."/>
            <person name="Matsumoto A."/>
            <person name="Panbangred W."/>
            <person name="Inahashi Y."/>
        </authorList>
    </citation>
    <scope>NUCLEOTIDE SEQUENCE</scope>
    <source>
        <strain evidence="2">OK19-0408</strain>
    </source>
</reference>
<sequence>MIKRTIYLMAAATTAFGLAACGNEAPPTTAAASVQAPASVSPTASTAPSSTAPAYITKKVGERAGITNTDGSPAVDFWVTKIAVDPKCGSYMSREAGKHTLLLDVTVKTYTEHDANSDINAFTVLPGLINPFAFSTTGADGVTNQAETDMCVEPKSLPSAYAANRTYTGQVALSTTAKSGTVQLTDGSGLFGPGAHGWEWSY</sequence>
<proteinExistence type="predicted"/>
<evidence type="ECO:0008006" key="4">
    <source>
        <dbReference type="Google" id="ProtNLM"/>
    </source>
</evidence>
<dbReference type="RefSeq" id="WP_257920793.1">
    <property type="nucleotide sequence ID" value="NZ_JAMXQV010000007.1"/>
</dbReference>
<evidence type="ECO:0000313" key="2">
    <source>
        <dbReference type="EMBL" id="MCR6484159.1"/>
    </source>
</evidence>
<evidence type="ECO:0000313" key="3">
    <source>
        <dbReference type="Proteomes" id="UP001144096"/>
    </source>
</evidence>
<keyword evidence="1" id="KW-0732">Signal</keyword>
<comment type="caution">
    <text evidence="2">The sequence shown here is derived from an EMBL/GenBank/DDBJ whole genome shotgun (WGS) entry which is preliminary data.</text>
</comment>
<dbReference type="AlphaFoldDB" id="A0A9X2NCF9"/>
<feature type="chain" id="PRO_5040771321" description="Lipoprotein" evidence="1">
    <location>
        <begin position="20"/>
        <end position="202"/>
    </location>
</feature>
<gene>
    <name evidence="2" type="ORF">M8542_15160</name>
</gene>
<dbReference type="PROSITE" id="PS51257">
    <property type="entry name" value="PROKAR_LIPOPROTEIN"/>
    <property type="match status" value="1"/>
</dbReference>
<dbReference type="EMBL" id="JAMXQV010000007">
    <property type="protein sequence ID" value="MCR6484159.1"/>
    <property type="molecule type" value="Genomic_DNA"/>
</dbReference>
<feature type="signal peptide" evidence="1">
    <location>
        <begin position="1"/>
        <end position="19"/>
    </location>
</feature>
<dbReference type="Proteomes" id="UP001144096">
    <property type="component" value="Unassembled WGS sequence"/>
</dbReference>
<evidence type="ECO:0000256" key="1">
    <source>
        <dbReference type="SAM" id="SignalP"/>
    </source>
</evidence>
<accession>A0A9X2NCF9</accession>
<name>A0A9X2NCF9_9PSEU</name>